<protein>
    <submittedName>
        <fullName evidence="1">Uncharacterized protein</fullName>
    </submittedName>
</protein>
<keyword evidence="2" id="KW-1185">Reference proteome</keyword>
<dbReference type="Proteomes" id="UP001243375">
    <property type="component" value="Unassembled WGS sequence"/>
</dbReference>
<dbReference type="EMBL" id="JASBWU010000004">
    <property type="protein sequence ID" value="KAJ9122576.1"/>
    <property type="molecule type" value="Genomic_DNA"/>
</dbReference>
<reference evidence="1" key="1">
    <citation type="submission" date="2023-04" db="EMBL/GenBank/DDBJ databases">
        <title>Draft Genome sequencing of Naganishia species isolated from polar environments using Oxford Nanopore Technology.</title>
        <authorList>
            <person name="Leo P."/>
            <person name="Venkateswaran K."/>
        </authorList>
    </citation>
    <scope>NUCLEOTIDE SEQUENCE</scope>
    <source>
        <strain evidence="1">MNA-CCFEE 5425</strain>
    </source>
</reference>
<accession>A0ACC2XHP1</accession>
<organism evidence="1 2">
    <name type="scientific">Naganishia vaughanmartiniae</name>
    <dbReference type="NCBI Taxonomy" id="1424756"/>
    <lineage>
        <taxon>Eukaryota</taxon>
        <taxon>Fungi</taxon>
        <taxon>Dikarya</taxon>
        <taxon>Basidiomycota</taxon>
        <taxon>Agaricomycotina</taxon>
        <taxon>Tremellomycetes</taxon>
        <taxon>Filobasidiales</taxon>
        <taxon>Filobasidiaceae</taxon>
        <taxon>Naganishia</taxon>
    </lineage>
</organism>
<evidence type="ECO:0000313" key="1">
    <source>
        <dbReference type="EMBL" id="KAJ9122576.1"/>
    </source>
</evidence>
<comment type="caution">
    <text evidence="1">The sequence shown here is derived from an EMBL/GenBank/DDBJ whole genome shotgun (WGS) entry which is preliminary data.</text>
</comment>
<evidence type="ECO:0000313" key="2">
    <source>
        <dbReference type="Proteomes" id="UP001243375"/>
    </source>
</evidence>
<gene>
    <name evidence="1" type="ORF">QFC22_002005</name>
</gene>
<name>A0ACC2XHP1_9TREE</name>
<sequence>MLERLPESEFTDSTQPTPSQETPLDAGTTQSPEALLRHAIIHSGPAFSLSSQTMEDLRWQDNQYSRTNAASRADARAMEDVLVTGEGYHIGSDHSDEEYGSREQTPASEIYREMGMESRAVQTELPDGSEPTSVLAAACMGDEEHNTSVGRTVVDYDGEPMEFEEDSRRAEEALLPAESTDSASAEPVVDATATLSTDNDIFDEHPGLKFTTAAYAPPRSEGAAGASGQSTTVANTAESSNAVSDDVLLMSSRSLLGFSQFRFSSPQPYARLQPPVRVRNPAPSITIFDAAESSSAGRALSSHESMVEDLIVPPGGSGYSGVPSYADGAEARGAAAIGAGRPNGMVFQPHSQAESQPDRVESPRSSPEPEAIMI</sequence>
<proteinExistence type="predicted"/>